<dbReference type="NCBIfam" id="TIGR01414">
    <property type="entry name" value="autotrans_barl"/>
    <property type="match status" value="1"/>
</dbReference>
<evidence type="ECO:0000259" key="2">
    <source>
        <dbReference type="PROSITE" id="PS51208"/>
    </source>
</evidence>
<sequence>MSCWSNGVSRLSLVVSVAALAAPLPALAASFTVNNGQTVAGQTVVGTDTGVVAAGGTISDATGITWTVNGSNPSPAPGVTIDNSGTITGTTRGIDTNGGSTVPRNITLWNRAGATITGIGNDGFRINGDIGNGTVNVYNFGTILSTGGQGLDFDAITTTTAKVNIVNYATGIIKSTVNDAIRPGEGGVVTNYGLIYSDGVVGDKNDGIDFQAHAGTVINKTGGTISGFRHGITTDANVNVTNEAGATIIGRNGSGVGSDGTGTVVNYGRITGAYNGSGTGDGDGVDVDFAATITNYGLIEGTGAGGYDSGGRANNSEGVSIGGGTILNYGMISGASYGIVVNNDSNADNSRSGSAATTITNYGTVVGLNGFAIRLENKTGTAADNDTIVNRGTIIGNGAIPDPNGVVTLQDGSVDPAHGTLNGVTYAAGSARFIRGDGSAIQMGEGADTLVNYGTIIGNNGRAINLEGGNDTMVVMPGSKIVGLVDGGANSGGAGNVLKYYKVGLSAQKIAALQTGQTVNIGGTLYVNFQSFGDSIVRSFSSYATSGATQGIASVFDNMTGAANVNTQTLIDQVASASNVSAALAQLTPTAFQGLTTAGFNNAFQTTTIAGNRLSNVRDGVLAFDAANVDTVAALVNGEMPRTVGEAVANAYAANASMAQNPAFAAMAKATGGVTKAPRMIEGDTPWGMFLYGNALFARQSATSNSPESKFNAAGFTAGVDYRFTPDLVVGVLGGYTRTNADLDTIGSTSKINTWMLGAYGTYYRQNWFVNGAFVYGRNSYDNNRIALGTANTSSPKGDQYAAQGTVGVDLRYGGWTVTPELGAQYTMVRVDAFTETGGAALSVDGDKADSFRSSLGARFRHDWRTDFGIVTPELRASWQHEFLDKERDIRASFVDQALPGTFATTAAGSGTDFGVVGAGLTANVATRLQMMLGYDFKFGGHDFQAHQLSGRLRYVF</sequence>
<dbReference type="OrthoDB" id="9804931at2"/>
<feature type="chain" id="PRO_5016765052" evidence="1">
    <location>
        <begin position="29"/>
        <end position="957"/>
    </location>
</feature>
<protein>
    <submittedName>
        <fullName evidence="3">Autotransporter outer membrane beta-barrel domain-containing protein</fullName>
    </submittedName>
</protein>
<dbReference type="PROSITE" id="PS51208">
    <property type="entry name" value="AUTOTRANSPORTER"/>
    <property type="match status" value="1"/>
</dbReference>
<dbReference type="Proteomes" id="UP000254889">
    <property type="component" value="Chromosome"/>
</dbReference>
<dbReference type="EMBL" id="CP031417">
    <property type="protein sequence ID" value="AXK83369.1"/>
    <property type="molecule type" value="Genomic_DNA"/>
</dbReference>
<name>A0A346A2H2_9HYPH</name>
<keyword evidence="1" id="KW-0732">Signal</keyword>
<dbReference type="InterPro" id="IPR036709">
    <property type="entry name" value="Autotransporte_beta_dom_sf"/>
</dbReference>
<accession>A0A346A2H2</accession>
<dbReference type="SUPFAM" id="SSF103515">
    <property type="entry name" value="Autotransporter"/>
    <property type="match status" value="1"/>
</dbReference>
<dbReference type="KEGG" id="ptaw:DW352_24300"/>
<dbReference type="Gene3D" id="2.40.128.130">
    <property type="entry name" value="Autotransporter beta-domain"/>
    <property type="match status" value="1"/>
</dbReference>
<feature type="domain" description="Autotransporter" evidence="2">
    <location>
        <begin position="682"/>
        <end position="957"/>
    </location>
</feature>
<dbReference type="Pfam" id="PF03797">
    <property type="entry name" value="Autotransporter"/>
    <property type="match status" value="1"/>
</dbReference>
<dbReference type="AlphaFoldDB" id="A0A346A2H2"/>
<organism evidence="3 4">
    <name type="scientific">Pseudolabrys taiwanensis</name>
    <dbReference type="NCBI Taxonomy" id="331696"/>
    <lineage>
        <taxon>Bacteria</taxon>
        <taxon>Pseudomonadati</taxon>
        <taxon>Pseudomonadota</taxon>
        <taxon>Alphaproteobacteria</taxon>
        <taxon>Hyphomicrobiales</taxon>
        <taxon>Xanthobacteraceae</taxon>
        <taxon>Pseudolabrys</taxon>
    </lineage>
</organism>
<evidence type="ECO:0000313" key="3">
    <source>
        <dbReference type="EMBL" id="AXK83369.1"/>
    </source>
</evidence>
<proteinExistence type="predicted"/>
<dbReference type="GO" id="GO:0019867">
    <property type="term" value="C:outer membrane"/>
    <property type="evidence" value="ECO:0007669"/>
    <property type="project" value="InterPro"/>
</dbReference>
<evidence type="ECO:0000313" key="4">
    <source>
        <dbReference type="Proteomes" id="UP000254889"/>
    </source>
</evidence>
<dbReference type="SMART" id="SM00869">
    <property type="entry name" value="Autotransporter"/>
    <property type="match status" value="1"/>
</dbReference>
<gene>
    <name evidence="3" type="ORF">DW352_24300</name>
</gene>
<reference evidence="3 4" key="1">
    <citation type="submission" date="2018-07" db="EMBL/GenBank/DDBJ databases">
        <authorList>
            <person name="Quirk P.G."/>
            <person name="Krulwich T.A."/>
        </authorList>
    </citation>
    <scope>NUCLEOTIDE SEQUENCE [LARGE SCALE GENOMIC DNA]</scope>
    <source>
        <strain evidence="3 4">CC-BB4</strain>
    </source>
</reference>
<dbReference type="InterPro" id="IPR005546">
    <property type="entry name" value="Autotransporte_beta"/>
</dbReference>
<dbReference type="InterPro" id="IPR006315">
    <property type="entry name" value="OM_autotransptr_brl_dom"/>
</dbReference>
<evidence type="ECO:0000256" key="1">
    <source>
        <dbReference type="SAM" id="SignalP"/>
    </source>
</evidence>
<keyword evidence="4" id="KW-1185">Reference proteome</keyword>
<dbReference type="RefSeq" id="WP_115693748.1">
    <property type="nucleotide sequence ID" value="NZ_CP031417.1"/>
</dbReference>
<feature type="signal peptide" evidence="1">
    <location>
        <begin position="1"/>
        <end position="28"/>
    </location>
</feature>